<evidence type="ECO:0000256" key="4">
    <source>
        <dbReference type="SAM" id="MobiDB-lite"/>
    </source>
</evidence>
<feature type="region of interest" description="Disordered" evidence="4">
    <location>
        <begin position="874"/>
        <end position="959"/>
    </location>
</feature>
<evidence type="ECO:0008006" key="9">
    <source>
        <dbReference type="Google" id="ProtNLM"/>
    </source>
</evidence>
<feature type="domain" description="Leucine-rich repeat-containing N-terminal plant-type" evidence="5">
    <location>
        <begin position="7"/>
        <end position="55"/>
    </location>
</feature>
<dbReference type="SUPFAM" id="SSF52058">
    <property type="entry name" value="L domain-like"/>
    <property type="match status" value="1"/>
</dbReference>
<feature type="compositionally biased region" description="Low complexity" evidence="4">
    <location>
        <begin position="935"/>
        <end position="957"/>
    </location>
</feature>
<proteinExistence type="predicted"/>
<dbReference type="Pfam" id="PF08263">
    <property type="entry name" value="LRRNT_2"/>
    <property type="match status" value="1"/>
</dbReference>
<evidence type="ECO:0000256" key="2">
    <source>
        <dbReference type="ARBA" id="ARBA00022729"/>
    </source>
</evidence>
<reference evidence="8" key="1">
    <citation type="submission" date="2018-02" db="EMBL/GenBank/DDBJ databases">
        <authorList>
            <person name="Cohen D.B."/>
            <person name="Kent A.D."/>
        </authorList>
    </citation>
    <scope>NUCLEOTIDE SEQUENCE</scope>
</reference>
<evidence type="ECO:0000256" key="3">
    <source>
        <dbReference type="ARBA" id="ARBA00022737"/>
    </source>
</evidence>
<dbReference type="AlphaFoldDB" id="A0A2N9FA09"/>
<evidence type="ECO:0000259" key="5">
    <source>
        <dbReference type="Pfam" id="PF08263"/>
    </source>
</evidence>
<accession>A0A2N9FA09</accession>
<dbReference type="InterPro" id="IPR032675">
    <property type="entry name" value="LRR_dom_sf"/>
</dbReference>
<feature type="compositionally biased region" description="Low complexity" evidence="4">
    <location>
        <begin position="874"/>
        <end position="893"/>
    </location>
</feature>
<protein>
    <recommendedName>
        <fullName evidence="9">Aminotransferase-like plant mobile domain-containing protein</fullName>
    </recommendedName>
</protein>
<evidence type="ECO:0000259" key="6">
    <source>
        <dbReference type="Pfam" id="PF10536"/>
    </source>
</evidence>
<feature type="region of interest" description="Disordered" evidence="4">
    <location>
        <begin position="289"/>
        <end position="366"/>
    </location>
</feature>
<feature type="compositionally biased region" description="Low complexity" evidence="4">
    <location>
        <begin position="902"/>
        <end position="917"/>
    </location>
</feature>
<name>A0A2N9FA09_FAGSY</name>
<dbReference type="Gene3D" id="3.80.10.10">
    <property type="entry name" value="Ribonuclease Inhibitor"/>
    <property type="match status" value="3"/>
</dbReference>
<gene>
    <name evidence="8" type="ORF">FSB_LOCUS11895</name>
</gene>
<dbReference type="InterPro" id="IPR013210">
    <property type="entry name" value="LRR_N_plant-typ"/>
</dbReference>
<evidence type="ECO:0000256" key="1">
    <source>
        <dbReference type="ARBA" id="ARBA00022614"/>
    </source>
</evidence>
<dbReference type="CDD" id="cd22541">
    <property type="entry name" value="SP5_N"/>
    <property type="match status" value="1"/>
</dbReference>
<feature type="domain" description="Disease resistance R13L4/SHOC-2-like LRR" evidence="7">
    <location>
        <begin position="64"/>
        <end position="197"/>
    </location>
</feature>
<feature type="compositionally biased region" description="Low complexity" evidence="4">
    <location>
        <begin position="323"/>
        <end position="334"/>
    </location>
</feature>
<sequence length="1200" mass="132522">MQPCHFDESSALLQFKESFVINKSASIFPCIYPKVVSWKLERQSSCCSWAGVECDHDSGHVIGLDLSHSCLYGSINSSSSLFRLVHLRMLNLANNHFNYSQIPSRIGNLSSLTYLNLSNSFFSGQIPLEISQLSKLSSLDLSYNSYSPFKQLLELKRPNLESLVQNLTNLERLDLTMVDISSPLPNVLENMSSLTSLFLPCCGLFGKFPTDIFKLPNLQFLELSYNPDLIGYLPNFYWSSPLKYCNFSGLIPPSLVPPPSRLSLTPHASASLTPLPHASHLRLPQASRLPHASPSRLTPHASASLTPLPHASPSRLTPPPPSRLSLTPHTSASLTPPPPSASPHLTSRLPQPQLTPHPRGFPTSNTILSRPSLPLSISFESVLSLSVGDNNLTAVLDLLDMEPGPIDDSVLTRQATHRSNNIWKIDDSTPLTCRRREATLARSGLNNPRIVSYLRRAGFYGLSRLPFIKLDWHFITALVERWRPETHTFHLPSGEMTITLEDVSIQLGLPVDGLPVTGLIDSKWRELCIRLLGVDPPSPQLSGSRLSLNWLAQQFPPLAADADDVTVERYARMYILQLMGGSIFADKSQDKVHLMFLTLLEDFDVAGKYSWGGATLAWLYREMCKAAKIGASEIGGALILLQLWARDRFPHIAPQRLLREHIEPFVDIEGQPLPRGPLGIRWRDDLNAQGVATHAVTSYRYMLDRQKPSQVVWQPYSDEVIADLPEYCTVGKEIWRAVVPLICFHIVEKHYPDRVMRQFGMQQHIPSNVNTDEKLHSIDLRGQGQKNWEHSHAPHIELWQNRREHIASADPQVGLMDENDEYMKWYRRITRRFISPMGALIDAMTSSLARIRELAEPESEIFTIACAALALDSSTSTTTTPQPIATPSTSTTPTPEPFVTQSTTTNVAPSTSTTTTSQPIVAPSISTTPTPELFITPSTTTTSIPQPYIAPSTSTTPTPEPFVTLSSTTTSIPQPYVAPATSTTTTPQPVVAPSTSTTPIPESFVTPSIISTSIPQPYVAPAISTITTHQPVVVPSISTTPIPEPYFVPFTSITPIPEPYFAQSTSTTPTPIPEPFVTPSTTTSQPYVAPSTTTTPILEPFIAPSTTTAPTIVVLNPQTLQHSNIPAMSSLQHPQSGQVDEHITQIESIGQIQVPLITYGRGKRRKRCARDPSLIKGVQEPEERKYPLRKRKPKRGCGTG</sequence>
<evidence type="ECO:0000259" key="7">
    <source>
        <dbReference type="Pfam" id="PF23598"/>
    </source>
</evidence>
<organism evidence="8">
    <name type="scientific">Fagus sylvatica</name>
    <name type="common">Beechnut</name>
    <dbReference type="NCBI Taxonomy" id="28930"/>
    <lineage>
        <taxon>Eukaryota</taxon>
        <taxon>Viridiplantae</taxon>
        <taxon>Streptophyta</taxon>
        <taxon>Embryophyta</taxon>
        <taxon>Tracheophyta</taxon>
        <taxon>Spermatophyta</taxon>
        <taxon>Magnoliopsida</taxon>
        <taxon>eudicotyledons</taxon>
        <taxon>Gunneridae</taxon>
        <taxon>Pentapetalae</taxon>
        <taxon>rosids</taxon>
        <taxon>fabids</taxon>
        <taxon>Fagales</taxon>
        <taxon>Fagaceae</taxon>
        <taxon>Fagus</taxon>
    </lineage>
</organism>
<dbReference type="EMBL" id="OIVN01000681">
    <property type="protein sequence ID" value="SPC84013.1"/>
    <property type="molecule type" value="Genomic_DNA"/>
</dbReference>
<keyword evidence="1" id="KW-0433">Leucine-rich repeat</keyword>
<feature type="region of interest" description="Disordered" evidence="4">
    <location>
        <begin position="1162"/>
        <end position="1200"/>
    </location>
</feature>
<dbReference type="GO" id="GO:0010073">
    <property type="term" value="P:meristem maintenance"/>
    <property type="evidence" value="ECO:0007669"/>
    <property type="project" value="InterPro"/>
</dbReference>
<keyword evidence="2" id="KW-0732">Signal</keyword>
<dbReference type="InterPro" id="IPR044824">
    <property type="entry name" value="MAIN-like"/>
</dbReference>
<feature type="domain" description="Aminotransferase-like plant mobile" evidence="6">
    <location>
        <begin position="458"/>
        <end position="827"/>
    </location>
</feature>
<dbReference type="PANTHER" id="PTHR46033:SF8">
    <property type="entry name" value="PROTEIN MAINTENANCE OF MERISTEMS-LIKE"/>
    <property type="match status" value="1"/>
</dbReference>
<dbReference type="Pfam" id="PF23598">
    <property type="entry name" value="LRR_14"/>
    <property type="match status" value="1"/>
</dbReference>
<evidence type="ECO:0000313" key="8">
    <source>
        <dbReference type="EMBL" id="SPC84013.1"/>
    </source>
</evidence>
<dbReference type="InterPro" id="IPR055414">
    <property type="entry name" value="LRR_R13L4/SHOC2-like"/>
</dbReference>
<feature type="compositionally biased region" description="Basic residues" evidence="4">
    <location>
        <begin position="1187"/>
        <end position="1200"/>
    </location>
</feature>
<feature type="region of interest" description="Disordered" evidence="4">
    <location>
        <begin position="979"/>
        <end position="999"/>
    </location>
</feature>
<dbReference type="Pfam" id="PF10536">
    <property type="entry name" value="PMD"/>
    <property type="match status" value="1"/>
</dbReference>
<keyword evidence="3" id="KW-0677">Repeat</keyword>
<dbReference type="PANTHER" id="PTHR46033">
    <property type="entry name" value="PROTEIN MAIN-LIKE 2"/>
    <property type="match status" value="1"/>
</dbReference>
<dbReference type="InterPro" id="IPR019557">
    <property type="entry name" value="AminoTfrase-like_pln_mobile"/>
</dbReference>